<dbReference type="GO" id="GO:0016020">
    <property type="term" value="C:membrane"/>
    <property type="evidence" value="ECO:0007669"/>
    <property type="project" value="UniProtKB-SubCell"/>
</dbReference>
<feature type="transmembrane region" description="Helical" evidence="6">
    <location>
        <begin position="243"/>
        <end position="261"/>
    </location>
</feature>
<dbReference type="AlphaFoldDB" id="A0A9P9HKM9"/>
<feature type="transmembrane region" description="Helical" evidence="6">
    <location>
        <begin position="406"/>
        <end position="432"/>
    </location>
</feature>
<keyword evidence="2" id="KW-0813">Transport</keyword>
<evidence type="ECO:0000256" key="4">
    <source>
        <dbReference type="ARBA" id="ARBA00022989"/>
    </source>
</evidence>
<accession>A0A9P9HKM9</accession>
<sequence>MDPPKEHIKAEPICYDGSVLEGSQFQFQYDTDDAYLKSLGKSAELHRVYNFWTLCAYQVMISATWTCVVVFYGVIFDVGGPASLLYGSIIVAIGQTLLMASLAEYCGIWPTAGGQQFYVQKLATEKYRPFLSYFVGWCLLLAETATGSSCALNTANIIGTMVSIFHPNIDWKPYQTFLIYLGLLVIPFLMNLKPSALPFYSTVGAVFTILGFFGWAITLLATAPKSSATFVFTKFINNSGYTNNGWVFILSFYSPLYGLYGTDSMMHLVEEMKNASQDAPRAMVWSMVLSGVATIVTDLILLFCCGNYAEYVTSLSPYVTWFSDVAGNEYAGIYVAIVFGVVNLLVCTGILSSCSRLGWRMAEDRAFPWSDRLQKIDHKLQIPLNFIFAIMVVEVIIGLISLGSELAYNAIVSGAGVCFALAYAIPVTVALVRGRSILPPRPHFDLGRWGYLVNYVSVAWALLTIVIYVMPLYLPVTGENIGNMNWAALIVGATFLFSGVWWVIGARFRYLKEVSFDIEPISVAGEQSSSS</sequence>
<dbReference type="GO" id="GO:0022857">
    <property type="term" value="F:transmembrane transporter activity"/>
    <property type="evidence" value="ECO:0007669"/>
    <property type="project" value="InterPro"/>
</dbReference>
<evidence type="ECO:0000256" key="5">
    <source>
        <dbReference type="ARBA" id="ARBA00023136"/>
    </source>
</evidence>
<name>A0A9P9HKM9_FUSRE</name>
<evidence type="ECO:0000256" key="6">
    <source>
        <dbReference type="SAM" id="Phobius"/>
    </source>
</evidence>
<keyword evidence="5 6" id="KW-0472">Membrane</keyword>
<feature type="transmembrane region" description="Helical" evidence="6">
    <location>
        <begin position="382"/>
        <end position="400"/>
    </location>
</feature>
<evidence type="ECO:0000313" key="7">
    <source>
        <dbReference type="EMBL" id="KAH7259354.1"/>
    </source>
</evidence>
<dbReference type="Gene3D" id="1.20.1740.10">
    <property type="entry name" value="Amino acid/polyamine transporter I"/>
    <property type="match status" value="1"/>
</dbReference>
<feature type="transmembrane region" description="Helical" evidence="6">
    <location>
        <begin position="199"/>
        <end position="223"/>
    </location>
</feature>
<keyword evidence="8" id="KW-1185">Reference proteome</keyword>
<evidence type="ECO:0000256" key="3">
    <source>
        <dbReference type="ARBA" id="ARBA00022692"/>
    </source>
</evidence>
<organism evidence="7 8">
    <name type="scientific">Fusarium redolens</name>
    <dbReference type="NCBI Taxonomy" id="48865"/>
    <lineage>
        <taxon>Eukaryota</taxon>
        <taxon>Fungi</taxon>
        <taxon>Dikarya</taxon>
        <taxon>Ascomycota</taxon>
        <taxon>Pezizomycotina</taxon>
        <taxon>Sordariomycetes</taxon>
        <taxon>Hypocreomycetidae</taxon>
        <taxon>Hypocreales</taxon>
        <taxon>Nectriaceae</taxon>
        <taxon>Fusarium</taxon>
        <taxon>Fusarium redolens species complex</taxon>
    </lineage>
</organism>
<dbReference type="PIRSF" id="PIRSF006060">
    <property type="entry name" value="AA_transporter"/>
    <property type="match status" value="1"/>
</dbReference>
<feature type="transmembrane region" description="Helical" evidence="6">
    <location>
        <begin position="174"/>
        <end position="192"/>
    </location>
</feature>
<feature type="transmembrane region" description="Helical" evidence="6">
    <location>
        <begin position="452"/>
        <end position="474"/>
    </location>
</feature>
<feature type="transmembrane region" description="Helical" evidence="6">
    <location>
        <begin position="51"/>
        <end position="72"/>
    </location>
</feature>
<dbReference type="RefSeq" id="XP_046052062.1">
    <property type="nucleotide sequence ID" value="XM_046199095.1"/>
</dbReference>
<comment type="caution">
    <text evidence="7">The sequence shown here is derived from an EMBL/GenBank/DDBJ whole genome shotgun (WGS) entry which is preliminary data.</text>
</comment>
<proteinExistence type="predicted"/>
<evidence type="ECO:0000256" key="1">
    <source>
        <dbReference type="ARBA" id="ARBA00004141"/>
    </source>
</evidence>
<dbReference type="Pfam" id="PF13520">
    <property type="entry name" value="AA_permease_2"/>
    <property type="match status" value="1"/>
</dbReference>
<keyword evidence="3 6" id="KW-0812">Transmembrane</keyword>
<dbReference type="Proteomes" id="UP000720189">
    <property type="component" value="Unassembled WGS sequence"/>
</dbReference>
<dbReference type="PANTHER" id="PTHR45649:SF14">
    <property type="entry name" value="GABA PERMEASE"/>
    <property type="match status" value="1"/>
</dbReference>
<feature type="transmembrane region" description="Helical" evidence="6">
    <location>
        <begin position="282"/>
        <end position="309"/>
    </location>
</feature>
<comment type="subcellular location">
    <subcellularLocation>
        <location evidence="1">Membrane</location>
        <topology evidence="1">Multi-pass membrane protein</topology>
    </subcellularLocation>
</comment>
<feature type="transmembrane region" description="Helical" evidence="6">
    <location>
        <begin position="486"/>
        <end position="504"/>
    </location>
</feature>
<reference evidence="7" key="1">
    <citation type="journal article" date="2021" name="Nat. Commun.">
        <title>Genetic determinants of endophytism in the Arabidopsis root mycobiome.</title>
        <authorList>
            <person name="Mesny F."/>
            <person name="Miyauchi S."/>
            <person name="Thiergart T."/>
            <person name="Pickel B."/>
            <person name="Atanasova L."/>
            <person name="Karlsson M."/>
            <person name="Huettel B."/>
            <person name="Barry K.W."/>
            <person name="Haridas S."/>
            <person name="Chen C."/>
            <person name="Bauer D."/>
            <person name="Andreopoulos W."/>
            <person name="Pangilinan J."/>
            <person name="LaButti K."/>
            <person name="Riley R."/>
            <person name="Lipzen A."/>
            <person name="Clum A."/>
            <person name="Drula E."/>
            <person name="Henrissat B."/>
            <person name="Kohler A."/>
            <person name="Grigoriev I.V."/>
            <person name="Martin F.M."/>
            <person name="Hacquard S."/>
        </authorList>
    </citation>
    <scope>NUCLEOTIDE SEQUENCE</scope>
    <source>
        <strain evidence="7">MPI-CAGE-AT-0023</strain>
    </source>
</reference>
<feature type="transmembrane region" description="Helical" evidence="6">
    <location>
        <begin position="329"/>
        <end position="351"/>
    </location>
</feature>
<evidence type="ECO:0000256" key="2">
    <source>
        <dbReference type="ARBA" id="ARBA00022448"/>
    </source>
</evidence>
<feature type="transmembrane region" description="Helical" evidence="6">
    <location>
        <begin position="84"/>
        <end position="109"/>
    </location>
</feature>
<gene>
    <name evidence="7" type="ORF">BKA55DRAFT_687653</name>
</gene>
<evidence type="ECO:0000313" key="8">
    <source>
        <dbReference type="Proteomes" id="UP000720189"/>
    </source>
</evidence>
<protein>
    <submittedName>
        <fullName evidence="7">Amino acid permease-domain-containing protein</fullName>
    </submittedName>
</protein>
<keyword evidence="4 6" id="KW-1133">Transmembrane helix</keyword>
<dbReference type="EMBL" id="JAGMUX010000005">
    <property type="protein sequence ID" value="KAH7259354.1"/>
    <property type="molecule type" value="Genomic_DNA"/>
</dbReference>
<dbReference type="OrthoDB" id="2417308at2759"/>
<dbReference type="GeneID" id="70229049"/>
<dbReference type="PANTHER" id="PTHR45649">
    <property type="entry name" value="AMINO-ACID PERMEASE BAT1"/>
    <property type="match status" value="1"/>
</dbReference>
<dbReference type="InterPro" id="IPR002293">
    <property type="entry name" value="AA/rel_permease1"/>
</dbReference>
<feature type="transmembrane region" description="Helical" evidence="6">
    <location>
        <begin position="130"/>
        <end position="154"/>
    </location>
</feature>